<dbReference type="InterPro" id="IPR029063">
    <property type="entry name" value="SAM-dependent_MTases_sf"/>
</dbReference>
<dbReference type="PANTHER" id="PTHR43591:SF102">
    <property type="entry name" value="S-ADENOSYL-L-METHIONINE-DEPENDENT METHYLTRANSFERASE"/>
    <property type="match status" value="1"/>
</dbReference>
<dbReference type="SUPFAM" id="SSF53335">
    <property type="entry name" value="S-adenosyl-L-methionine-dependent methyltransferases"/>
    <property type="match status" value="1"/>
</dbReference>
<dbReference type="PANTHER" id="PTHR43591">
    <property type="entry name" value="METHYLTRANSFERASE"/>
    <property type="match status" value="1"/>
</dbReference>
<evidence type="ECO:0000313" key="2">
    <source>
        <dbReference type="EMBL" id="OAR00466.1"/>
    </source>
</evidence>
<comment type="caution">
    <text evidence="2">The sequence shown here is derived from an EMBL/GenBank/DDBJ whole genome shotgun (WGS) entry which is preliminary data.</text>
</comment>
<dbReference type="OMA" id="NTERDTH"/>
<sequence length="271" mass="30633">MAKFVHGYNLEVDPAVGSITDEDHLVSFAAKNKLASLGLAPVESPQHCLDVATGTGIWAIQYVLGTDLSLIQGGQVTPNCRFVQQDLENENWKLENQFDHIHFRHVVTCFDDTPALIKKAYDSLKPGGWIEFFDMLPLLVPLDDTVRGTAVEQWYNTIFQGARIAGRDMSRPKRYAQWCEDTGFVNMTERRFPLPSNGRWPKDSTMKKIGEYFMKNQIGLVGSLSKFVRLTGLSEEKAASLEARAKEDLRDPKIHYYVNICMVYAQKPLDA</sequence>
<accession>A0A179ICQ7</accession>
<dbReference type="Pfam" id="PF13489">
    <property type="entry name" value="Methyltransf_23"/>
    <property type="match status" value="1"/>
</dbReference>
<name>A0A179ICQ7_CORDF</name>
<reference evidence="2 3" key="1">
    <citation type="submission" date="2016-03" db="EMBL/GenBank/DDBJ databases">
        <title>Fine-scale spatial genetic structure of a fungal parasite of coffee scale insects.</title>
        <authorList>
            <person name="Jackson D."/>
            <person name="Zemenick K.A."/>
            <person name="Malloure B."/>
            <person name="Quandt C.A."/>
            <person name="James T.Y."/>
        </authorList>
    </citation>
    <scope>NUCLEOTIDE SEQUENCE [LARGE SCALE GENOMIC DNA]</scope>
    <source>
        <strain evidence="2 3">UM487</strain>
    </source>
</reference>
<evidence type="ECO:0000313" key="3">
    <source>
        <dbReference type="Proteomes" id="UP000243081"/>
    </source>
</evidence>
<dbReference type="CDD" id="cd02440">
    <property type="entry name" value="AdoMet_MTases"/>
    <property type="match status" value="1"/>
</dbReference>
<dbReference type="Gene3D" id="3.40.50.150">
    <property type="entry name" value="Vaccinia Virus protein VP39"/>
    <property type="match status" value="1"/>
</dbReference>
<organism evidence="2 3">
    <name type="scientific">Cordyceps confragosa</name>
    <name type="common">Lecanicillium lecanii</name>
    <dbReference type="NCBI Taxonomy" id="2714763"/>
    <lineage>
        <taxon>Eukaryota</taxon>
        <taxon>Fungi</taxon>
        <taxon>Dikarya</taxon>
        <taxon>Ascomycota</taxon>
        <taxon>Pezizomycotina</taxon>
        <taxon>Sordariomycetes</taxon>
        <taxon>Hypocreomycetidae</taxon>
        <taxon>Hypocreales</taxon>
        <taxon>Cordycipitaceae</taxon>
        <taxon>Akanthomyces</taxon>
    </lineage>
</organism>
<dbReference type="AlphaFoldDB" id="A0A179ICQ7"/>
<dbReference type="GO" id="GO:0008168">
    <property type="term" value="F:methyltransferase activity"/>
    <property type="evidence" value="ECO:0007669"/>
    <property type="project" value="TreeGrafter"/>
</dbReference>
<dbReference type="OrthoDB" id="2013972at2759"/>
<proteinExistence type="inferred from homology"/>
<protein>
    <recommendedName>
        <fullName evidence="4">Methyltransferase domain-containing protein</fullName>
    </recommendedName>
</protein>
<dbReference type="Proteomes" id="UP000243081">
    <property type="component" value="Unassembled WGS sequence"/>
</dbReference>
<comment type="similarity">
    <text evidence="1">Belongs to the methyltransferase superfamily. LaeA methyltransferase family.</text>
</comment>
<evidence type="ECO:0008006" key="4">
    <source>
        <dbReference type="Google" id="ProtNLM"/>
    </source>
</evidence>
<gene>
    <name evidence="2" type="ORF">LLEC1_03988</name>
</gene>
<evidence type="ECO:0000256" key="1">
    <source>
        <dbReference type="ARBA" id="ARBA00038158"/>
    </source>
</evidence>
<keyword evidence="3" id="KW-1185">Reference proteome</keyword>
<dbReference type="EMBL" id="LUKN01001694">
    <property type="protein sequence ID" value="OAR00466.1"/>
    <property type="molecule type" value="Genomic_DNA"/>
</dbReference>